<reference evidence="2 3" key="1">
    <citation type="submission" date="2014-04" db="EMBL/GenBank/DDBJ databases">
        <authorList>
            <consortium name="DOE Joint Genome Institute"/>
            <person name="Kuo A."/>
            <person name="Kohler A."/>
            <person name="Nagy L.G."/>
            <person name="Floudas D."/>
            <person name="Copeland A."/>
            <person name="Barry K.W."/>
            <person name="Cichocki N."/>
            <person name="Veneault-Fourrey C."/>
            <person name="LaButti K."/>
            <person name="Lindquist E.A."/>
            <person name="Lipzen A."/>
            <person name="Lundell T."/>
            <person name="Morin E."/>
            <person name="Murat C."/>
            <person name="Sun H."/>
            <person name="Tunlid A."/>
            <person name="Henrissat B."/>
            <person name="Grigoriev I.V."/>
            <person name="Hibbett D.S."/>
            <person name="Martin F."/>
            <person name="Nordberg H.P."/>
            <person name="Cantor M.N."/>
            <person name="Hua S.X."/>
        </authorList>
    </citation>
    <scope>NUCLEOTIDE SEQUENCE [LARGE SCALE GENOMIC DNA]</scope>
    <source>
        <strain evidence="2 3">Foug A</strain>
    </source>
</reference>
<sequence>MAFLRILVKACKTHVWMGRHVWTPNSSVIPREGPPTAPFDRIPTSTSSRLLRQGYDLDTARRRLKSAHHKERPLDNRLATPAR</sequence>
<evidence type="ECO:0000313" key="3">
    <source>
        <dbReference type="Proteomes" id="UP000053989"/>
    </source>
</evidence>
<proteinExistence type="predicted"/>
<reference evidence="3" key="2">
    <citation type="submission" date="2015-01" db="EMBL/GenBank/DDBJ databases">
        <title>Evolutionary Origins and Diversification of the Mycorrhizal Mutualists.</title>
        <authorList>
            <consortium name="DOE Joint Genome Institute"/>
            <consortium name="Mycorrhizal Genomics Consortium"/>
            <person name="Kohler A."/>
            <person name="Kuo A."/>
            <person name="Nagy L.G."/>
            <person name="Floudas D."/>
            <person name="Copeland A."/>
            <person name="Barry K.W."/>
            <person name="Cichocki N."/>
            <person name="Veneault-Fourrey C."/>
            <person name="LaButti K."/>
            <person name="Lindquist E.A."/>
            <person name="Lipzen A."/>
            <person name="Lundell T."/>
            <person name="Morin E."/>
            <person name="Murat C."/>
            <person name="Riley R."/>
            <person name="Ohm R."/>
            <person name="Sun H."/>
            <person name="Tunlid A."/>
            <person name="Henrissat B."/>
            <person name="Grigoriev I.V."/>
            <person name="Hibbett D.S."/>
            <person name="Martin F."/>
        </authorList>
    </citation>
    <scope>NUCLEOTIDE SEQUENCE [LARGE SCALE GENOMIC DNA]</scope>
    <source>
        <strain evidence="3">Foug A</strain>
    </source>
</reference>
<evidence type="ECO:0000256" key="1">
    <source>
        <dbReference type="SAM" id="MobiDB-lite"/>
    </source>
</evidence>
<keyword evidence="3" id="KW-1185">Reference proteome</keyword>
<dbReference type="HOGENOM" id="CLU_2543933_0_0_1"/>
<accession>A0A0C3E918</accession>
<feature type="region of interest" description="Disordered" evidence="1">
    <location>
        <begin position="62"/>
        <end position="83"/>
    </location>
</feature>
<dbReference type="AlphaFoldDB" id="A0A0C3E918"/>
<protein>
    <submittedName>
        <fullName evidence="2">Uncharacterized protein</fullName>
    </submittedName>
</protein>
<gene>
    <name evidence="2" type="ORF">SCLCIDRAFT_598573</name>
</gene>
<dbReference type="InParanoid" id="A0A0C3E918"/>
<feature type="compositionally biased region" description="Basic residues" evidence="1">
    <location>
        <begin position="62"/>
        <end position="71"/>
    </location>
</feature>
<dbReference type="Proteomes" id="UP000053989">
    <property type="component" value="Unassembled WGS sequence"/>
</dbReference>
<feature type="region of interest" description="Disordered" evidence="1">
    <location>
        <begin position="27"/>
        <end position="47"/>
    </location>
</feature>
<name>A0A0C3E918_9AGAM</name>
<organism evidence="2 3">
    <name type="scientific">Scleroderma citrinum Foug A</name>
    <dbReference type="NCBI Taxonomy" id="1036808"/>
    <lineage>
        <taxon>Eukaryota</taxon>
        <taxon>Fungi</taxon>
        <taxon>Dikarya</taxon>
        <taxon>Basidiomycota</taxon>
        <taxon>Agaricomycotina</taxon>
        <taxon>Agaricomycetes</taxon>
        <taxon>Agaricomycetidae</taxon>
        <taxon>Boletales</taxon>
        <taxon>Sclerodermatineae</taxon>
        <taxon>Sclerodermataceae</taxon>
        <taxon>Scleroderma</taxon>
    </lineage>
</organism>
<evidence type="ECO:0000313" key="2">
    <source>
        <dbReference type="EMBL" id="KIM64869.1"/>
    </source>
</evidence>
<dbReference type="EMBL" id="KN822026">
    <property type="protein sequence ID" value="KIM64869.1"/>
    <property type="molecule type" value="Genomic_DNA"/>
</dbReference>